<evidence type="ECO:0000259" key="9">
    <source>
        <dbReference type="Pfam" id="PF00482"/>
    </source>
</evidence>
<dbReference type="InterPro" id="IPR018076">
    <property type="entry name" value="T2SS_GspF_dom"/>
</dbReference>
<dbReference type="Pfam" id="PF00482">
    <property type="entry name" value="T2SSF"/>
    <property type="match status" value="2"/>
</dbReference>
<feature type="domain" description="Type II secretion system protein GspF" evidence="9">
    <location>
        <begin position="298"/>
        <end position="419"/>
    </location>
</feature>
<dbReference type="PANTHER" id="PTHR30012:SF7">
    <property type="entry name" value="PROTEIN TRANSPORT PROTEIN HOFC HOMOLOG"/>
    <property type="match status" value="1"/>
</dbReference>
<evidence type="ECO:0000256" key="4">
    <source>
        <dbReference type="ARBA" id="ARBA00022519"/>
    </source>
</evidence>
<proteinExistence type="inferred from homology"/>
<feature type="transmembrane region" description="Helical" evidence="8">
    <location>
        <begin position="194"/>
        <end position="217"/>
    </location>
</feature>
<evidence type="ECO:0000256" key="8">
    <source>
        <dbReference type="SAM" id="Phobius"/>
    </source>
</evidence>
<dbReference type="Proteomes" id="UP000295649">
    <property type="component" value="Unassembled WGS sequence"/>
</dbReference>
<dbReference type="PANTHER" id="PTHR30012">
    <property type="entry name" value="GENERAL SECRETION PATHWAY PROTEIN"/>
    <property type="match status" value="1"/>
</dbReference>
<sequence length="429" mass="47141">MYLRHKHIAVYRTANPAKSKLNKSMPLFSYKVVNNQGIAEEGLRNAADEQALLLELQDQGLIPIRIELAKDKTFLGFKLKSATVKLSQKEIGMLTGELATLLESGLPLDRSLTILMQLTEENPKLNKLVGEVLEKVKAGKALADALESQNGVFSKFYLNMIRAGEMGGNLGGVLLRLSEYMERSQELKDTVSTALIYPAILLVMSLASLFVMLTFVVPQFKEMFDSAGQALPVPTQIVVGLAEFLQSYWWVLLLVVLGSVQIMKSQLSDPTGKKAWDGRFLKLPLFGDIILTMEVANFSRTFGTLLGNGVSILKSLGIVRETVGNTVLADLLEQAEAQLKQGRTMSDALAQQNLFPKLAVQMIKMGEETGKLEEMLMRVATIYDKQLKTTIQRMLALLEPALIISLGLMIGGIIVSILLAILSVNDLAV</sequence>
<dbReference type="Gene3D" id="1.20.81.30">
    <property type="entry name" value="Type II secretion system (T2SS), domain F"/>
    <property type="match status" value="2"/>
</dbReference>
<evidence type="ECO:0000313" key="10">
    <source>
        <dbReference type="EMBL" id="TCV87569.1"/>
    </source>
</evidence>
<dbReference type="EMBL" id="SMCN01000002">
    <property type="protein sequence ID" value="TCV87569.1"/>
    <property type="molecule type" value="Genomic_DNA"/>
</dbReference>
<keyword evidence="5 8" id="KW-0812">Transmembrane</keyword>
<keyword evidence="3" id="KW-1003">Cell membrane</keyword>
<comment type="caution">
    <text evidence="10">The sequence shown here is derived from an EMBL/GenBank/DDBJ whole genome shotgun (WGS) entry which is preliminary data.</text>
</comment>
<comment type="similarity">
    <text evidence="2">Belongs to the GSP F family.</text>
</comment>
<organism evidence="10 11">
    <name type="scientific">Methylomonas methanica</name>
    <dbReference type="NCBI Taxonomy" id="421"/>
    <lineage>
        <taxon>Bacteria</taxon>
        <taxon>Pseudomonadati</taxon>
        <taxon>Pseudomonadota</taxon>
        <taxon>Gammaproteobacteria</taxon>
        <taxon>Methylococcales</taxon>
        <taxon>Methylococcaceae</taxon>
        <taxon>Methylomonas</taxon>
    </lineage>
</organism>
<gene>
    <name evidence="10" type="ORF">EDE11_10270</name>
</gene>
<reference evidence="10 11" key="1">
    <citation type="submission" date="2019-03" db="EMBL/GenBank/DDBJ databases">
        <title>Systems level insights into methane cycling in arid and semi-arid ecosystems.</title>
        <authorList>
            <person name="Kalyuzhnaya M."/>
        </authorList>
    </citation>
    <scope>NUCLEOTIDE SEQUENCE [LARGE SCALE GENOMIC DNA]</scope>
    <source>
        <strain evidence="10 11">S-1</strain>
    </source>
</reference>
<keyword evidence="6 8" id="KW-1133">Transmembrane helix</keyword>
<feature type="domain" description="Type II secretion system protein GspF" evidence="9">
    <location>
        <begin position="97"/>
        <end position="218"/>
    </location>
</feature>
<keyword evidence="11" id="KW-1185">Reference proteome</keyword>
<keyword evidence="7 8" id="KW-0472">Membrane</keyword>
<accession>A0ABY2CUU2</accession>
<name>A0ABY2CUU2_METMH</name>
<protein>
    <submittedName>
        <fullName evidence="10">Type II secretion system protein F (GspF)</fullName>
    </submittedName>
</protein>
<feature type="transmembrane region" description="Helical" evidence="8">
    <location>
        <begin position="237"/>
        <end position="257"/>
    </location>
</feature>
<feature type="transmembrane region" description="Helical" evidence="8">
    <location>
        <begin position="395"/>
        <end position="422"/>
    </location>
</feature>
<evidence type="ECO:0000256" key="7">
    <source>
        <dbReference type="ARBA" id="ARBA00023136"/>
    </source>
</evidence>
<evidence type="ECO:0000256" key="1">
    <source>
        <dbReference type="ARBA" id="ARBA00004429"/>
    </source>
</evidence>
<evidence type="ECO:0000256" key="6">
    <source>
        <dbReference type="ARBA" id="ARBA00022989"/>
    </source>
</evidence>
<dbReference type="InterPro" id="IPR042094">
    <property type="entry name" value="T2SS_GspF_sf"/>
</dbReference>
<evidence type="ECO:0000256" key="3">
    <source>
        <dbReference type="ARBA" id="ARBA00022475"/>
    </source>
</evidence>
<evidence type="ECO:0000256" key="5">
    <source>
        <dbReference type="ARBA" id="ARBA00022692"/>
    </source>
</evidence>
<evidence type="ECO:0000313" key="11">
    <source>
        <dbReference type="Proteomes" id="UP000295649"/>
    </source>
</evidence>
<evidence type="ECO:0000256" key="2">
    <source>
        <dbReference type="ARBA" id="ARBA00005745"/>
    </source>
</evidence>
<comment type="subcellular location">
    <subcellularLocation>
        <location evidence="1">Cell inner membrane</location>
        <topology evidence="1">Multi-pass membrane protein</topology>
    </subcellularLocation>
</comment>
<dbReference type="PRINTS" id="PR00812">
    <property type="entry name" value="BCTERIALGSPF"/>
</dbReference>
<dbReference type="InterPro" id="IPR003004">
    <property type="entry name" value="GspF/PilC"/>
</dbReference>
<keyword evidence="4" id="KW-0997">Cell inner membrane</keyword>